<accession>A0A9W6PBP0</accession>
<feature type="compositionally biased region" description="Basic and acidic residues" evidence="1">
    <location>
        <begin position="613"/>
        <end position="622"/>
    </location>
</feature>
<evidence type="ECO:0000256" key="1">
    <source>
        <dbReference type="SAM" id="MobiDB-lite"/>
    </source>
</evidence>
<feature type="compositionally biased region" description="Basic and acidic residues" evidence="1">
    <location>
        <begin position="583"/>
        <end position="598"/>
    </location>
</feature>
<sequence>MDQTIVRWGRVEPHAATPDIAVGLAAETADPLWFLLRQWQLGELTGDDGGSPVALDTKVSWSRFTRYRPEGTPGRPALPLGDDAAPLERLVEQEALITPGDPAATPWTAAVRAGRSLRRHLAARHLTAVADALAARPELRFDATAPDDAPLGPDEVRYRRLLAGRVLDGAKVLALLADGGLPAGATAGADPGALEDALRDWQRELAEDWGVLAPGADPTPPSWVPDRLEYAFSLAAPPLPPAEPSAEPPAADAPAADAPAADAPAADAPAAELVLRAPAYDGTGLAWYDLDLDLDTGRAQDADPGRALGAAADGGATGQRTATALPAPLRYPGMPADRFWEFEDARVSLGAATGGPTDLARMLAVDFALVHSPDWYLAPVEVPVGCVARVDWVVVRDTFGAATLVGTAATRAGDGVGRQFQPAAASGPEGDHPLLVVLPSAGSALGSPPLERVALQRDEAANLAWAIEQRVLGPSGRGVELPWQQIEFDLPRARSASAYELVWRLATPVARSWTPLVPVAPRPGAPDGPRLLRRARLLETRTGELRAARSRILRDAAGGVRDEEVTRGGVEVRMLDQLVRRPDGSSHVWRGREKRPGRGEASSGLRFDAATPDPDRGRPDLP</sequence>
<evidence type="ECO:0000313" key="2">
    <source>
        <dbReference type="EMBL" id="GLW52007.1"/>
    </source>
</evidence>
<dbReference type="EMBL" id="BSRX01000001">
    <property type="protein sequence ID" value="GLW52007.1"/>
    <property type="molecule type" value="Genomic_DNA"/>
</dbReference>
<feature type="compositionally biased region" description="Pro residues" evidence="1">
    <location>
        <begin position="237"/>
        <end position="247"/>
    </location>
</feature>
<gene>
    <name evidence="2" type="ORF">Kpho01_00180</name>
</gene>
<proteinExistence type="predicted"/>
<name>A0A9W6PBP0_9ACTN</name>
<feature type="region of interest" description="Disordered" evidence="1">
    <location>
        <begin position="236"/>
        <end position="264"/>
    </location>
</feature>
<dbReference type="Proteomes" id="UP001165143">
    <property type="component" value="Unassembled WGS sequence"/>
</dbReference>
<protein>
    <submittedName>
        <fullName evidence="2">Uncharacterized protein</fullName>
    </submittedName>
</protein>
<feature type="region of interest" description="Disordered" evidence="1">
    <location>
        <begin position="583"/>
        <end position="622"/>
    </location>
</feature>
<comment type="caution">
    <text evidence="2">The sequence shown here is derived from an EMBL/GenBank/DDBJ whole genome shotgun (WGS) entry which is preliminary data.</text>
</comment>
<reference evidence="2" key="1">
    <citation type="submission" date="2023-02" db="EMBL/GenBank/DDBJ databases">
        <title>Kitasatospora phosalacinea NBRC 14362.</title>
        <authorList>
            <person name="Ichikawa N."/>
            <person name="Sato H."/>
            <person name="Tonouchi N."/>
        </authorList>
    </citation>
    <scope>NUCLEOTIDE SEQUENCE</scope>
    <source>
        <strain evidence="2">NBRC 14362</strain>
    </source>
</reference>
<dbReference type="AlphaFoldDB" id="A0A9W6PBP0"/>
<dbReference type="RefSeq" id="WP_033255359.1">
    <property type="nucleotide sequence ID" value="NZ_BSRX01000001.1"/>
</dbReference>
<evidence type="ECO:0000313" key="3">
    <source>
        <dbReference type="Proteomes" id="UP001165143"/>
    </source>
</evidence>
<organism evidence="2 3">
    <name type="scientific">Kitasatospora phosalacinea</name>
    <dbReference type="NCBI Taxonomy" id="2065"/>
    <lineage>
        <taxon>Bacteria</taxon>
        <taxon>Bacillati</taxon>
        <taxon>Actinomycetota</taxon>
        <taxon>Actinomycetes</taxon>
        <taxon>Kitasatosporales</taxon>
        <taxon>Streptomycetaceae</taxon>
        <taxon>Kitasatospora</taxon>
    </lineage>
</organism>
<feature type="compositionally biased region" description="Low complexity" evidence="1">
    <location>
        <begin position="248"/>
        <end position="264"/>
    </location>
</feature>
<dbReference type="OrthoDB" id="9763471at2"/>